<gene>
    <name evidence="2" type="ORF">CLLI_16300</name>
</gene>
<feature type="compositionally biased region" description="Polar residues" evidence="1">
    <location>
        <begin position="31"/>
        <end position="47"/>
    </location>
</feature>
<feature type="compositionally biased region" description="Polar residues" evidence="1">
    <location>
        <begin position="8"/>
        <end position="24"/>
    </location>
</feature>
<dbReference type="AlphaFoldDB" id="A0A2T0B3U2"/>
<keyword evidence="3" id="KW-1185">Reference proteome</keyword>
<comment type="caution">
    <text evidence="2">The sequence shown here is derived from an EMBL/GenBank/DDBJ whole genome shotgun (WGS) entry which is preliminary data.</text>
</comment>
<feature type="region of interest" description="Disordered" evidence="1">
    <location>
        <begin position="1"/>
        <end position="47"/>
    </location>
</feature>
<reference evidence="2 3" key="1">
    <citation type="submission" date="2018-03" db="EMBL/GenBank/DDBJ databases">
        <title>Genome sequence of Clostridium liquoris DSM 100320.</title>
        <authorList>
            <person name="Poehlein A."/>
            <person name="Daniel R."/>
        </authorList>
    </citation>
    <scope>NUCLEOTIDE SEQUENCE [LARGE SCALE GENOMIC DNA]</scope>
    <source>
        <strain evidence="2 3">DSM 100320</strain>
    </source>
</reference>
<evidence type="ECO:0000313" key="3">
    <source>
        <dbReference type="Proteomes" id="UP000239706"/>
    </source>
</evidence>
<evidence type="ECO:0000313" key="2">
    <source>
        <dbReference type="EMBL" id="PRR78546.1"/>
    </source>
</evidence>
<name>A0A2T0B3U2_9CLOT</name>
<protein>
    <submittedName>
        <fullName evidence="2">Uncharacterized protein</fullName>
    </submittedName>
</protein>
<dbReference type="Proteomes" id="UP000239706">
    <property type="component" value="Unassembled WGS sequence"/>
</dbReference>
<dbReference type="EMBL" id="PVXO01000044">
    <property type="protein sequence ID" value="PRR78546.1"/>
    <property type="molecule type" value="Genomic_DNA"/>
</dbReference>
<dbReference type="RefSeq" id="WP_170063678.1">
    <property type="nucleotide sequence ID" value="NZ_PVXO01000044.1"/>
</dbReference>
<proteinExistence type="predicted"/>
<sequence length="47" mass="5256">MSVKKTMKTINQSAETSTNNSRNAKNGYMNRGNSSKQYAENGTRNKN</sequence>
<evidence type="ECO:0000256" key="1">
    <source>
        <dbReference type="SAM" id="MobiDB-lite"/>
    </source>
</evidence>
<accession>A0A2T0B3U2</accession>
<organism evidence="2 3">
    <name type="scientific">Clostridium liquoris</name>
    <dbReference type="NCBI Taxonomy" id="1289519"/>
    <lineage>
        <taxon>Bacteria</taxon>
        <taxon>Bacillati</taxon>
        <taxon>Bacillota</taxon>
        <taxon>Clostridia</taxon>
        <taxon>Eubacteriales</taxon>
        <taxon>Clostridiaceae</taxon>
        <taxon>Clostridium</taxon>
    </lineage>
</organism>